<name>A0AAD5ZQK6_9POAL</name>
<proteinExistence type="predicted"/>
<gene>
    <name evidence="5" type="ORF">LUZ61_005843</name>
</gene>
<dbReference type="PANTHER" id="PTHR46866">
    <property type="entry name" value="GH12955P"/>
    <property type="match status" value="1"/>
</dbReference>
<dbReference type="EMBL" id="JAMRDG010000001">
    <property type="protein sequence ID" value="KAJ3702138.1"/>
    <property type="molecule type" value="Genomic_DNA"/>
</dbReference>
<dbReference type="PROSITE" id="PS50082">
    <property type="entry name" value="WD_REPEATS_2"/>
    <property type="match status" value="1"/>
</dbReference>
<evidence type="ECO:0000259" key="4">
    <source>
        <dbReference type="PROSITE" id="PS50197"/>
    </source>
</evidence>
<comment type="caution">
    <text evidence="5">The sequence shown here is derived from an EMBL/GenBank/DDBJ whole genome shotgun (WGS) entry which is preliminary data.</text>
</comment>
<dbReference type="CDD" id="cd06071">
    <property type="entry name" value="Beach"/>
    <property type="match status" value="1"/>
</dbReference>
<dbReference type="InterPro" id="IPR001680">
    <property type="entry name" value="WD40_rpt"/>
</dbReference>
<evidence type="ECO:0000256" key="3">
    <source>
        <dbReference type="PROSITE-ProRule" id="PRU00221"/>
    </source>
</evidence>
<dbReference type="SMART" id="SM00320">
    <property type="entry name" value="WD40"/>
    <property type="match status" value="5"/>
</dbReference>
<dbReference type="Gene3D" id="2.130.10.10">
    <property type="entry name" value="YVTN repeat-like/Quinoprotein amine dehydrogenase"/>
    <property type="match status" value="2"/>
</dbReference>
<evidence type="ECO:0000256" key="1">
    <source>
        <dbReference type="ARBA" id="ARBA00022574"/>
    </source>
</evidence>
<dbReference type="Gene3D" id="1.10.1540.10">
    <property type="entry name" value="BEACH domain"/>
    <property type="match status" value="1"/>
</dbReference>
<dbReference type="SUPFAM" id="SSF48371">
    <property type="entry name" value="ARM repeat"/>
    <property type="match status" value="1"/>
</dbReference>
<dbReference type="GO" id="GO:0005524">
    <property type="term" value="F:ATP binding"/>
    <property type="evidence" value="ECO:0007669"/>
    <property type="project" value="InterPro"/>
</dbReference>
<dbReference type="SMART" id="SM01026">
    <property type="entry name" value="Beach"/>
    <property type="match status" value="1"/>
</dbReference>
<dbReference type="SUPFAM" id="SSF81837">
    <property type="entry name" value="BEACH domain"/>
    <property type="match status" value="1"/>
</dbReference>
<dbReference type="Proteomes" id="UP001210211">
    <property type="component" value="Unassembled WGS sequence"/>
</dbReference>
<keyword evidence="1 3" id="KW-0853">WD repeat</keyword>
<dbReference type="SUPFAM" id="SSF50978">
    <property type="entry name" value="WD40 repeat-like"/>
    <property type="match status" value="1"/>
</dbReference>
<dbReference type="InterPro" id="IPR000719">
    <property type="entry name" value="Prot_kinase_dom"/>
</dbReference>
<dbReference type="InterPro" id="IPR036322">
    <property type="entry name" value="WD40_repeat_dom_sf"/>
</dbReference>
<dbReference type="Pfam" id="PF00400">
    <property type="entry name" value="WD40"/>
    <property type="match status" value="2"/>
</dbReference>
<evidence type="ECO:0000313" key="5">
    <source>
        <dbReference type="EMBL" id="KAJ3702138.1"/>
    </source>
</evidence>
<dbReference type="InterPro" id="IPR019775">
    <property type="entry name" value="WD40_repeat_CS"/>
</dbReference>
<evidence type="ECO:0000313" key="6">
    <source>
        <dbReference type="Proteomes" id="UP001210211"/>
    </source>
</evidence>
<dbReference type="InterPro" id="IPR016024">
    <property type="entry name" value="ARM-type_fold"/>
</dbReference>
<dbReference type="InterPro" id="IPR011009">
    <property type="entry name" value="Kinase-like_dom_sf"/>
</dbReference>
<protein>
    <recommendedName>
        <fullName evidence="4">BEACH domain-containing protein</fullName>
    </recommendedName>
</protein>
<dbReference type="GO" id="GO:0004672">
    <property type="term" value="F:protein kinase activity"/>
    <property type="evidence" value="ECO:0007669"/>
    <property type="project" value="InterPro"/>
</dbReference>
<organism evidence="5 6">
    <name type="scientific">Rhynchospora tenuis</name>
    <dbReference type="NCBI Taxonomy" id="198213"/>
    <lineage>
        <taxon>Eukaryota</taxon>
        <taxon>Viridiplantae</taxon>
        <taxon>Streptophyta</taxon>
        <taxon>Embryophyta</taxon>
        <taxon>Tracheophyta</taxon>
        <taxon>Spermatophyta</taxon>
        <taxon>Magnoliopsida</taxon>
        <taxon>Liliopsida</taxon>
        <taxon>Poales</taxon>
        <taxon>Cyperaceae</taxon>
        <taxon>Cyperoideae</taxon>
        <taxon>Rhynchosporeae</taxon>
        <taxon>Rhynchospora</taxon>
    </lineage>
</organism>
<dbReference type="InterPro" id="IPR036372">
    <property type="entry name" value="BEACH_dom_sf"/>
</dbReference>
<feature type="domain" description="BEACH" evidence="4">
    <location>
        <begin position="336"/>
        <end position="605"/>
    </location>
</feature>
<dbReference type="PROSITE" id="PS50197">
    <property type="entry name" value="BEACH"/>
    <property type="match status" value="1"/>
</dbReference>
<keyword evidence="2" id="KW-0677">Repeat</keyword>
<dbReference type="PANTHER" id="PTHR46866:SF1">
    <property type="entry name" value="GH12955P"/>
    <property type="match status" value="1"/>
</dbReference>
<reference evidence="5 6" key="1">
    <citation type="journal article" date="2022" name="Cell">
        <title>Repeat-based holocentromeres influence genome architecture and karyotype evolution.</title>
        <authorList>
            <person name="Hofstatter P.G."/>
            <person name="Thangavel G."/>
            <person name="Lux T."/>
            <person name="Neumann P."/>
            <person name="Vondrak T."/>
            <person name="Novak P."/>
            <person name="Zhang M."/>
            <person name="Costa L."/>
            <person name="Castellani M."/>
            <person name="Scott A."/>
            <person name="Toegelov H."/>
            <person name="Fuchs J."/>
            <person name="Mata-Sucre Y."/>
            <person name="Dias Y."/>
            <person name="Vanzela A.L.L."/>
            <person name="Huettel B."/>
            <person name="Almeida C.C.S."/>
            <person name="Simkova H."/>
            <person name="Souza G."/>
            <person name="Pedrosa-Harand A."/>
            <person name="Macas J."/>
            <person name="Mayer K.F.X."/>
            <person name="Houben A."/>
            <person name="Marques A."/>
        </authorList>
    </citation>
    <scope>NUCLEOTIDE SEQUENCE [LARGE SCALE GENOMIC DNA]</scope>
    <source>
        <strain evidence="5">RhyTen1mFocal</strain>
    </source>
</reference>
<accession>A0AAD5ZQK6</accession>
<dbReference type="Pfam" id="PF02138">
    <property type="entry name" value="Beach"/>
    <property type="match status" value="1"/>
</dbReference>
<keyword evidence="6" id="KW-1185">Reference proteome</keyword>
<evidence type="ECO:0000256" key="2">
    <source>
        <dbReference type="ARBA" id="ARBA00022737"/>
    </source>
</evidence>
<dbReference type="PROSITE" id="PS00678">
    <property type="entry name" value="WD_REPEATS_1"/>
    <property type="match status" value="1"/>
</dbReference>
<dbReference type="Gene3D" id="1.10.510.10">
    <property type="entry name" value="Transferase(Phosphotransferase) domain 1"/>
    <property type="match status" value="2"/>
</dbReference>
<feature type="repeat" description="WD" evidence="3">
    <location>
        <begin position="1470"/>
        <end position="1510"/>
    </location>
</feature>
<dbReference type="InterPro" id="IPR000409">
    <property type="entry name" value="BEACH_dom"/>
</dbReference>
<dbReference type="PROSITE" id="PS50294">
    <property type="entry name" value="WD_REPEATS_REGION"/>
    <property type="match status" value="1"/>
</dbReference>
<sequence>MPRRIELTAHSCQCFPFPDCLFSDSLHSLSPPSLLTPPPLVGERMEAEEAPPPPPCVECLEQRILDDFYPDCDVAFIHGLSDSPLPFAPSAVVQISAERKSEYAGSDIISGQFIVAGLRIVDTSSKVQECSTSESSSEKPFFVNTVSRLVPIPYVGRGSSLILKEIFLNYLNESIEDHVMSALILLLEGQKAGFYGFDFLNQVGFNLFDSVASAGNTVRHPNICPILGFVGKANYHYLLQPRVSCTLGSIFHFSPLALQSDWHMRFLMYQVVSAIAHMHELGVSHGNVKPSTINLTDSLWAWLSITDTRIVKQNAGFPEKPIQEKECLCKMSSSGFDLDGSSEWKFGFEKWWRGQMSNFDYLLFLNKLAGRRWSDPTFHIVMPWVIDFTEKPDKSSESGWRDLTKSKWRLAKGDEQLDFTYSSSEVPHHVSDECLSELAVCSYKARRLPLSLLRSTVRQVYEPNEYPSTMVRLYQWTPDECIPEFYTDPRVFVSLHSEMSDLAVPPWAGSREEFIKLHREALESDVVSRNLHHWIDLTFGYKMSGEQAVEAKNVMLPHADVAKPRSTGRRQLFTKPHPMRNFANDPLYYLESLEEAILFSEHEQGLDAVYDYYKNVDCENSCQPVVDLHAPLSGSILDFKFDTFMNCFEESEDGVPVGYPEMLNWKQKSCNSAVFSHNCSNDIFSVGCILAELYLHKPLFNPVSLEAYRECGVMPGLVQELPPHVALLVQSCIERDWKRRPSAKCLLDSKYFPQTVRSAYAFLAPLQVNCRPNLRLKYLSKLASKGALKAMGSLAAEACAPFCLQLILTPLPDAEAEAVVSLLRELLKCLTSHSSRDLILPVIQKILQASEYSHLKVLILQDSFVRDLWKKIGKKDYMEKVHPLIIANLCNSPSKQSALAASVVLIGSCEDLGIPMTIHQTILPLIQYFGKGICDDGIDTLVRIGGIFGENFIVKYLLPLLRGAIVYCTDPSQLNKPEPQQSWNSLALIDCLSTLDGLTTVLSVKSLLKELIQDQALLHVNLLTNIQLDLRVTQVSATALTRLCQRIGAEQTVVHILPKLKELFSELAFNPSAIGPSSPDKDLKLSELKLHKFKIESRRDLMLALYPFLASFIGIEKLRQCCSMWFLLEQSLLKFYNWKWDSYGDAYRSNKELATTSKSDSVVKSSSDPARLLLNGAGWSKPQSQATRTILPQAEPGSDQESKHVIAASDLPWLWYPNLAVDDSSSSSFSFSFSPSSWKVKGLVLHSVRAHPGMVRSVASCSDECTVYTAGVGPGLRGSVQRWDLATSSCVSGYDGHDEVVNSMCMLSNSGRIASCDGTIHVWNANTGKLITAYSESASVTGAGTSSAIRGISRVETEQPSVLTPNALTGGILSSSFTGGALYTCLHFVDTEDRIVAGMGNSALRYIDIEREQKLHLWRSEPVESSLSALVSAICSCGPQASTSSYMAVGLSSGHCRLLDSRSGAIVASWRAHDGYITKLVALKDNMLVSSSLDKTLRVWDLRRNLGSQSCVIRGHTDGISSFTMWGQDVISISRNKISVASLSALSTNHQLVPQYLYSGKGVRNLSPLSTIAVLPFSRLFIVGTEDGFLKICS</sequence>
<dbReference type="SMART" id="SM00220">
    <property type="entry name" value="S_TKc"/>
    <property type="match status" value="1"/>
</dbReference>
<dbReference type="InterPro" id="IPR015943">
    <property type="entry name" value="WD40/YVTN_repeat-like_dom_sf"/>
</dbReference>
<dbReference type="SUPFAM" id="SSF56112">
    <property type="entry name" value="Protein kinase-like (PK-like)"/>
    <property type="match status" value="2"/>
</dbReference>